<name>A0A1N7GFT3_9NOCA</name>
<dbReference type="GO" id="GO:0003677">
    <property type="term" value="F:DNA binding"/>
    <property type="evidence" value="ECO:0007669"/>
    <property type="project" value="InterPro"/>
</dbReference>
<dbReference type="EMBL" id="FTNT01000008">
    <property type="protein sequence ID" value="SIS11467.1"/>
    <property type="molecule type" value="Genomic_DNA"/>
</dbReference>
<sequence>MNYITSAHQAELNAAAKMREWGFIDATATTGGSDGGIDVRSRKALAQVKWRGGVAGRPDLQLLVGARGTDTDKQLMFFAASGYSKQAVEYAKSMGIALYTYDPTGAVQAVSGSATRPTSWSVPWRPSERLQTGLLLIVGLLAALVLMSLVWTTNG</sequence>
<evidence type="ECO:0000256" key="1">
    <source>
        <dbReference type="SAM" id="Phobius"/>
    </source>
</evidence>
<evidence type="ECO:0000313" key="3">
    <source>
        <dbReference type="EMBL" id="SIS11467.1"/>
    </source>
</evidence>
<dbReference type="OrthoDB" id="3764233at2"/>
<proteinExistence type="predicted"/>
<dbReference type="SUPFAM" id="SSF52980">
    <property type="entry name" value="Restriction endonuclease-like"/>
    <property type="match status" value="1"/>
</dbReference>
<feature type="domain" description="Restriction endonuclease type IV Mrr" evidence="2">
    <location>
        <begin position="8"/>
        <end position="100"/>
    </location>
</feature>
<keyword evidence="1" id="KW-0472">Membrane</keyword>
<evidence type="ECO:0000313" key="4">
    <source>
        <dbReference type="Proteomes" id="UP000186218"/>
    </source>
</evidence>
<keyword evidence="3" id="KW-0540">Nuclease</keyword>
<organism evidence="3 4">
    <name type="scientific">Williamsia sterculiae</name>
    <dbReference type="NCBI Taxonomy" id="1344003"/>
    <lineage>
        <taxon>Bacteria</taxon>
        <taxon>Bacillati</taxon>
        <taxon>Actinomycetota</taxon>
        <taxon>Actinomycetes</taxon>
        <taxon>Mycobacteriales</taxon>
        <taxon>Nocardiaceae</taxon>
        <taxon>Williamsia</taxon>
    </lineage>
</organism>
<keyword evidence="1" id="KW-0812">Transmembrane</keyword>
<keyword evidence="3" id="KW-0378">Hydrolase</keyword>
<dbReference type="STRING" id="1344003.SAMN05445060_2737"/>
<dbReference type="AlphaFoldDB" id="A0A1N7GFT3"/>
<dbReference type="RefSeq" id="WP_076480438.1">
    <property type="nucleotide sequence ID" value="NZ_FTNT01000008.1"/>
</dbReference>
<dbReference type="InterPro" id="IPR007560">
    <property type="entry name" value="Restrct_endonuc_IV_Mrr"/>
</dbReference>
<dbReference type="GO" id="GO:0009307">
    <property type="term" value="P:DNA restriction-modification system"/>
    <property type="evidence" value="ECO:0007669"/>
    <property type="project" value="InterPro"/>
</dbReference>
<reference evidence="3 4" key="1">
    <citation type="submission" date="2017-01" db="EMBL/GenBank/DDBJ databases">
        <authorList>
            <person name="Mah S.A."/>
            <person name="Swanson W.J."/>
            <person name="Moy G.W."/>
            <person name="Vacquier V.D."/>
        </authorList>
    </citation>
    <scope>NUCLEOTIDE SEQUENCE [LARGE SCALE GENOMIC DNA]</scope>
    <source>
        <strain evidence="3 4">CPCC 203464</strain>
    </source>
</reference>
<protein>
    <submittedName>
        <fullName evidence="3">Restriction endonuclease</fullName>
    </submittedName>
</protein>
<gene>
    <name evidence="3" type="ORF">SAMN05445060_2737</name>
</gene>
<feature type="transmembrane region" description="Helical" evidence="1">
    <location>
        <begin position="133"/>
        <end position="151"/>
    </location>
</feature>
<dbReference type="Proteomes" id="UP000186218">
    <property type="component" value="Unassembled WGS sequence"/>
</dbReference>
<dbReference type="GO" id="GO:0004519">
    <property type="term" value="F:endonuclease activity"/>
    <property type="evidence" value="ECO:0007669"/>
    <property type="project" value="UniProtKB-KW"/>
</dbReference>
<keyword evidence="4" id="KW-1185">Reference proteome</keyword>
<dbReference type="InterPro" id="IPR011335">
    <property type="entry name" value="Restrct_endonuc-II-like"/>
</dbReference>
<accession>A0A1N7GFT3</accession>
<evidence type="ECO:0000259" key="2">
    <source>
        <dbReference type="Pfam" id="PF04471"/>
    </source>
</evidence>
<keyword evidence="1" id="KW-1133">Transmembrane helix</keyword>
<dbReference type="Pfam" id="PF04471">
    <property type="entry name" value="Mrr_cat"/>
    <property type="match status" value="1"/>
</dbReference>
<keyword evidence="3" id="KW-0255">Endonuclease</keyword>